<evidence type="ECO:0000256" key="5">
    <source>
        <dbReference type="ARBA" id="ARBA00023136"/>
    </source>
</evidence>
<evidence type="ECO:0000256" key="3">
    <source>
        <dbReference type="ARBA" id="ARBA00022692"/>
    </source>
</evidence>
<gene>
    <name evidence="7" type="ORF">GCM10009788_46760</name>
</gene>
<dbReference type="Pfam" id="PF02653">
    <property type="entry name" value="BPD_transp_2"/>
    <property type="match status" value="1"/>
</dbReference>
<dbReference type="PANTHER" id="PTHR47089">
    <property type="entry name" value="ABC TRANSPORTER, PERMEASE PROTEIN"/>
    <property type="match status" value="1"/>
</dbReference>
<comment type="caution">
    <text evidence="7">The sequence shown here is derived from an EMBL/GenBank/DDBJ whole genome shotgun (WGS) entry which is preliminary data.</text>
</comment>
<feature type="transmembrane region" description="Helical" evidence="6">
    <location>
        <begin position="189"/>
        <end position="207"/>
    </location>
</feature>
<dbReference type="EMBL" id="BAAAOR010000035">
    <property type="protein sequence ID" value="GAA1538750.1"/>
    <property type="molecule type" value="Genomic_DNA"/>
</dbReference>
<name>A0ABN2BDF2_9ACTN</name>
<feature type="transmembrane region" description="Helical" evidence="6">
    <location>
        <begin position="105"/>
        <end position="125"/>
    </location>
</feature>
<sequence length="354" mass="36320">MSPLNFARAITSVTLSGLVLVGLLVVLLQGPAAVVPALDAFLTGVVGGPTAIGATVGKLTPILFIAVAATVAFRAGLFDVGQIGQYVFGAAAAGIVAPACPGPGLLVIVVTMAAGVAAGAAWSVVTHALTRLTGLDLIVLSLVANYLADGLARLLVRTTFQDPDAFSVIATRQVPEHAWLPLVLQRTSFHVGIFVALAAFIVVAVVYRRHQWGHRTRMFGLNPVAAELNGVSPTVFERQVLSVSGGICGLAGAVQVLGVFHRYQDGAFGGSASIAWSGLTAAILVTSGVVAVLPMATMLAVLSTGFVGIQRDLGVSAGLGSLLQGVVIIAAAVALRARSEPTRPRRRPQETSRD</sequence>
<evidence type="ECO:0008006" key="9">
    <source>
        <dbReference type="Google" id="ProtNLM"/>
    </source>
</evidence>
<protein>
    <recommendedName>
        <fullName evidence="9">Simple sugar transport system permease protein</fullName>
    </recommendedName>
</protein>
<feature type="transmembrane region" description="Helical" evidence="6">
    <location>
        <begin position="137"/>
        <end position="156"/>
    </location>
</feature>
<accession>A0ABN2BDF2</accession>
<keyword evidence="5 6" id="KW-0472">Membrane</keyword>
<evidence type="ECO:0000313" key="8">
    <source>
        <dbReference type="Proteomes" id="UP001500842"/>
    </source>
</evidence>
<feature type="transmembrane region" description="Helical" evidence="6">
    <location>
        <begin position="281"/>
        <end position="309"/>
    </location>
</feature>
<keyword evidence="4 6" id="KW-1133">Transmembrane helix</keyword>
<comment type="subcellular location">
    <subcellularLocation>
        <location evidence="1">Cell membrane</location>
        <topology evidence="1">Multi-pass membrane protein</topology>
    </subcellularLocation>
</comment>
<evidence type="ECO:0000256" key="6">
    <source>
        <dbReference type="SAM" id="Phobius"/>
    </source>
</evidence>
<dbReference type="RefSeq" id="WP_141003786.1">
    <property type="nucleotide sequence ID" value="NZ_BAAAOR010000035.1"/>
</dbReference>
<keyword evidence="3 6" id="KW-0812">Transmembrane</keyword>
<dbReference type="Proteomes" id="UP001500842">
    <property type="component" value="Unassembled WGS sequence"/>
</dbReference>
<keyword evidence="2" id="KW-1003">Cell membrane</keyword>
<evidence type="ECO:0000256" key="4">
    <source>
        <dbReference type="ARBA" id="ARBA00022989"/>
    </source>
</evidence>
<organism evidence="7 8">
    <name type="scientific">Nocardioides humi</name>
    <dbReference type="NCBI Taxonomy" id="449461"/>
    <lineage>
        <taxon>Bacteria</taxon>
        <taxon>Bacillati</taxon>
        <taxon>Actinomycetota</taxon>
        <taxon>Actinomycetes</taxon>
        <taxon>Propionibacteriales</taxon>
        <taxon>Nocardioidaceae</taxon>
        <taxon>Nocardioides</taxon>
    </lineage>
</organism>
<feature type="transmembrane region" description="Helical" evidence="6">
    <location>
        <begin position="52"/>
        <end position="73"/>
    </location>
</feature>
<feature type="transmembrane region" description="Helical" evidence="6">
    <location>
        <begin position="80"/>
        <end position="99"/>
    </location>
</feature>
<reference evidence="7 8" key="1">
    <citation type="journal article" date="2019" name="Int. J. Syst. Evol. Microbiol.">
        <title>The Global Catalogue of Microorganisms (GCM) 10K type strain sequencing project: providing services to taxonomists for standard genome sequencing and annotation.</title>
        <authorList>
            <consortium name="The Broad Institute Genomics Platform"/>
            <consortium name="The Broad Institute Genome Sequencing Center for Infectious Disease"/>
            <person name="Wu L."/>
            <person name="Ma J."/>
        </authorList>
    </citation>
    <scope>NUCLEOTIDE SEQUENCE [LARGE SCALE GENOMIC DNA]</scope>
    <source>
        <strain evidence="7 8">JCM 14942</strain>
    </source>
</reference>
<dbReference type="PANTHER" id="PTHR47089:SF1">
    <property type="entry name" value="GUANOSINE ABC TRANSPORTER PERMEASE PROTEIN NUPP"/>
    <property type="match status" value="1"/>
</dbReference>
<evidence type="ECO:0000256" key="1">
    <source>
        <dbReference type="ARBA" id="ARBA00004651"/>
    </source>
</evidence>
<proteinExistence type="predicted"/>
<dbReference type="InterPro" id="IPR001851">
    <property type="entry name" value="ABC_transp_permease"/>
</dbReference>
<feature type="transmembrane region" description="Helical" evidence="6">
    <location>
        <begin position="315"/>
        <end position="337"/>
    </location>
</feature>
<evidence type="ECO:0000313" key="7">
    <source>
        <dbReference type="EMBL" id="GAA1538750.1"/>
    </source>
</evidence>
<keyword evidence="8" id="KW-1185">Reference proteome</keyword>
<evidence type="ECO:0000256" key="2">
    <source>
        <dbReference type="ARBA" id="ARBA00022475"/>
    </source>
</evidence>
<dbReference type="CDD" id="cd06580">
    <property type="entry name" value="TM_PBP1_transp_TpRbsC_like"/>
    <property type="match status" value="1"/>
</dbReference>